<protein>
    <recommendedName>
        <fullName evidence="5">Glycoside hydrolase family 5 domain-containing protein</fullName>
    </recommendedName>
</protein>
<comment type="caution">
    <text evidence="3">The sequence shown here is derived from an EMBL/GenBank/DDBJ whole genome shotgun (WGS) entry which is preliminary data.</text>
</comment>
<accession>A0A0P9DBL0</accession>
<dbReference type="SUPFAM" id="SSF51445">
    <property type="entry name" value="(Trans)glycosidases"/>
    <property type="match status" value="1"/>
</dbReference>
<dbReference type="AlphaFoldDB" id="A0A0P9DBL0"/>
<dbReference type="Gene3D" id="3.20.20.80">
    <property type="entry name" value="Glycosidases"/>
    <property type="match status" value="1"/>
</dbReference>
<dbReference type="InterPro" id="IPR006311">
    <property type="entry name" value="TAT_signal"/>
</dbReference>
<feature type="chain" id="PRO_5006156196" description="Glycoside hydrolase family 5 domain-containing protein" evidence="2">
    <location>
        <begin position="27"/>
        <end position="449"/>
    </location>
</feature>
<keyword evidence="2" id="KW-0732">Signal</keyword>
<dbReference type="EMBL" id="LJCR01000330">
    <property type="protein sequence ID" value="KPV53138.1"/>
    <property type="molecule type" value="Genomic_DNA"/>
</dbReference>
<proteinExistence type="predicted"/>
<gene>
    <name evidence="3" type="ORF">SE17_11350</name>
</gene>
<name>A0A0P9DBL0_9CHLR</name>
<evidence type="ECO:0000256" key="2">
    <source>
        <dbReference type="SAM" id="SignalP"/>
    </source>
</evidence>
<dbReference type="InterPro" id="IPR051923">
    <property type="entry name" value="Glycosyl_Hydrolase_39"/>
</dbReference>
<dbReference type="Proteomes" id="UP000050509">
    <property type="component" value="Unassembled WGS sequence"/>
</dbReference>
<dbReference type="InterPro" id="IPR017853">
    <property type="entry name" value="GH"/>
</dbReference>
<organism evidence="3 4">
    <name type="scientific">Kouleothrix aurantiaca</name>
    <dbReference type="NCBI Taxonomy" id="186479"/>
    <lineage>
        <taxon>Bacteria</taxon>
        <taxon>Bacillati</taxon>
        <taxon>Chloroflexota</taxon>
        <taxon>Chloroflexia</taxon>
        <taxon>Chloroflexales</taxon>
        <taxon>Roseiflexineae</taxon>
        <taxon>Roseiflexaceae</taxon>
        <taxon>Kouleothrix</taxon>
    </lineage>
</organism>
<reference evidence="3 4" key="1">
    <citation type="submission" date="2015-09" db="EMBL/GenBank/DDBJ databases">
        <title>Draft genome sequence of Kouleothrix aurantiaca JCM 19913.</title>
        <authorList>
            <person name="Hemp J."/>
        </authorList>
    </citation>
    <scope>NUCLEOTIDE SEQUENCE [LARGE SCALE GENOMIC DNA]</scope>
    <source>
        <strain evidence="3 4">COM-B</strain>
    </source>
</reference>
<sequence length="449" mass="48694">MPTLTRRPLIASLVLALLLPMISACSTPEPTTALALSSLPTAAVATSAPPAAAVVPAAKPAVVSAATPTSTPLPYPTPLPQPPTPTTQAAGPGGLPFPLRSDQLQFGVAAHLYYVNRDAALGAASDVGFGWIRQQIHWRDQEGPAGNYVWGELEAIIQSVNAHNLKLMLSIVRTPSFYRADGGDGLPDDPAALGNFVAALLQRYPGQVQAIEIWNEQNLAHENGGYVSTEDAGHYVEVLKAAYTSIKAVDPSVIVVAGPPASTATNQSNTAISDLRYYRAMYSYQNGIIRNYFDVQAVHPGGSANPPDTMWPDSPSPAQGWTTEPTFYFRHVENVRKLMEEYGLADHQIWITEFGWATQNDTPGFEFGNQVSFDQQAEYIVGAMRRTHDQYPWVGNMFLWNLNFGPLKASEGQPMNEQASFSILNGDWSPRPAYYAIQQYIAGLHAPAQ</sequence>
<evidence type="ECO:0000256" key="1">
    <source>
        <dbReference type="SAM" id="MobiDB-lite"/>
    </source>
</evidence>
<dbReference type="PROSITE" id="PS51318">
    <property type="entry name" value="TAT"/>
    <property type="match status" value="1"/>
</dbReference>
<evidence type="ECO:0008006" key="5">
    <source>
        <dbReference type="Google" id="ProtNLM"/>
    </source>
</evidence>
<keyword evidence="4" id="KW-1185">Reference proteome</keyword>
<feature type="region of interest" description="Disordered" evidence="1">
    <location>
        <begin position="66"/>
        <end position="94"/>
    </location>
</feature>
<dbReference type="PATRIC" id="fig|186479.3.peg.6885"/>
<dbReference type="PANTHER" id="PTHR12631:SF10">
    <property type="entry name" value="BETA-XYLOSIDASE-LIKE PROTEIN-RELATED"/>
    <property type="match status" value="1"/>
</dbReference>
<dbReference type="GO" id="GO:0004553">
    <property type="term" value="F:hydrolase activity, hydrolyzing O-glycosyl compounds"/>
    <property type="evidence" value="ECO:0007669"/>
    <property type="project" value="TreeGrafter"/>
</dbReference>
<feature type="signal peptide" evidence="2">
    <location>
        <begin position="1"/>
        <end position="26"/>
    </location>
</feature>
<evidence type="ECO:0000313" key="3">
    <source>
        <dbReference type="EMBL" id="KPV53138.1"/>
    </source>
</evidence>
<dbReference type="PANTHER" id="PTHR12631">
    <property type="entry name" value="ALPHA-L-IDURONIDASE"/>
    <property type="match status" value="1"/>
</dbReference>
<dbReference type="PROSITE" id="PS51257">
    <property type="entry name" value="PROKAR_LIPOPROTEIN"/>
    <property type="match status" value="1"/>
</dbReference>
<evidence type="ECO:0000313" key="4">
    <source>
        <dbReference type="Proteomes" id="UP000050509"/>
    </source>
</evidence>
<feature type="compositionally biased region" description="Pro residues" evidence="1">
    <location>
        <begin position="71"/>
        <end position="85"/>
    </location>
</feature>